<dbReference type="GO" id="GO:0003700">
    <property type="term" value="F:DNA-binding transcription factor activity"/>
    <property type="evidence" value="ECO:0007669"/>
    <property type="project" value="InterPro"/>
</dbReference>
<gene>
    <name evidence="5" type="ORF">GM418_19835</name>
</gene>
<dbReference type="Pfam" id="PF12833">
    <property type="entry name" value="HTH_18"/>
    <property type="match status" value="1"/>
</dbReference>
<dbReference type="SUPFAM" id="SSF46689">
    <property type="entry name" value="Homeodomain-like"/>
    <property type="match status" value="1"/>
</dbReference>
<proteinExistence type="predicted"/>
<keyword evidence="3" id="KW-0804">Transcription</keyword>
<dbReference type="InterPro" id="IPR018062">
    <property type="entry name" value="HTH_AraC-typ_CS"/>
</dbReference>
<evidence type="ECO:0000256" key="2">
    <source>
        <dbReference type="ARBA" id="ARBA00023125"/>
    </source>
</evidence>
<evidence type="ECO:0000259" key="4">
    <source>
        <dbReference type="PROSITE" id="PS01124"/>
    </source>
</evidence>
<dbReference type="PROSITE" id="PS00041">
    <property type="entry name" value="HTH_ARAC_FAMILY_1"/>
    <property type="match status" value="1"/>
</dbReference>
<dbReference type="Gene3D" id="1.10.10.60">
    <property type="entry name" value="Homeodomain-like"/>
    <property type="match status" value="1"/>
</dbReference>
<reference evidence="5 6" key="1">
    <citation type="submission" date="2019-11" db="EMBL/GenBank/DDBJ databases">
        <authorList>
            <person name="Zheng R.K."/>
            <person name="Sun C.M."/>
        </authorList>
    </citation>
    <scope>NUCLEOTIDE SEQUENCE [LARGE SCALE GENOMIC DNA]</scope>
    <source>
        <strain evidence="5 6">WC007</strain>
    </source>
</reference>
<sequence>MRIKIRNMVCKTCILVVSQIFEEAGIKVEDVKIGYVVVEDKITPFKLDAVNKRLKKAGLEIIDVHKSQLINKIKTSIEEYAYTEGRQSKLKLSDFLKMKIDLNYAYISSLFSSDQGITIEKYLIKLKIERAQVMLLCDEKELAEIAWELGYSSVPHFSGQFKKTTGISPTRFKKTIKQCYNEK</sequence>
<accession>A0A6I6K0A3</accession>
<dbReference type="PRINTS" id="PR00032">
    <property type="entry name" value="HTHARAC"/>
</dbReference>
<keyword evidence="2" id="KW-0238">DNA-binding</keyword>
<evidence type="ECO:0000256" key="1">
    <source>
        <dbReference type="ARBA" id="ARBA00023015"/>
    </source>
</evidence>
<protein>
    <submittedName>
        <fullName evidence="5">Helix-turn-helix domain-containing protein</fullName>
    </submittedName>
</protein>
<dbReference type="InterPro" id="IPR018060">
    <property type="entry name" value="HTH_AraC"/>
</dbReference>
<evidence type="ECO:0000313" key="5">
    <source>
        <dbReference type="EMBL" id="QGY45842.1"/>
    </source>
</evidence>
<dbReference type="InterPro" id="IPR020449">
    <property type="entry name" value="Tscrpt_reg_AraC-type_HTH"/>
</dbReference>
<keyword evidence="6" id="KW-1185">Reference proteome</keyword>
<dbReference type="KEGG" id="mcos:GM418_19835"/>
<dbReference type="EMBL" id="CP046401">
    <property type="protein sequence ID" value="QGY45842.1"/>
    <property type="molecule type" value="Genomic_DNA"/>
</dbReference>
<dbReference type="InterPro" id="IPR009057">
    <property type="entry name" value="Homeodomain-like_sf"/>
</dbReference>
<dbReference type="GO" id="GO:0043565">
    <property type="term" value="F:sequence-specific DNA binding"/>
    <property type="evidence" value="ECO:0007669"/>
    <property type="project" value="InterPro"/>
</dbReference>
<dbReference type="SMART" id="SM00342">
    <property type="entry name" value="HTH_ARAC"/>
    <property type="match status" value="1"/>
</dbReference>
<keyword evidence="1" id="KW-0805">Transcription regulation</keyword>
<dbReference type="PANTHER" id="PTHR43280">
    <property type="entry name" value="ARAC-FAMILY TRANSCRIPTIONAL REGULATOR"/>
    <property type="match status" value="1"/>
</dbReference>
<feature type="domain" description="HTH araC/xylS-type" evidence="4">
    <location>
        <begin position="102"/>
        <end position="175"/>
    </location>
</feature>
<dbReference type="PANTHER" id="PTHR43280:SF2">
    <property type="entry name" value="HTH-TYPE TRANSCRIPTIONAL REGULATOR EXSA"/>
    <property type="match status" value="1"/>
</dbReference>
<dbReference type="PROSITE" id="PS01124">
    <property type="entry name" value="HTH_ARAC_FAMILY_2"/>
    <property type="match status" value="1"/>
</dbReference>
<evidence type="ECO:0000256" key="3">
    <source>
        <dbReference type="ARBA" id="ARBA00023163"/>
    </source>
</evidence>
<organism evidence="5 6">
    <name type="scientific">Maribellus comscasis</name>
    <dbReference type="NCBI Taxonomy" id="2681766"/>
    <lineage>
        <taxon>Bacteria</taxon>
        <taxon>Pseudomonadati</taxon>
        <taxon>Bacteroidota</taxon>
        <taxon>Bacteroidia</taxon>
        <taxon>Marinilabiliales</taxon>
        <taxon>Prolixibacteraceae</taxon>
        <taxon>Maribellus</taxon>
    </lineage>
</organism>
<dbReference type="Proteomes" id="UP000428260">
    <property type="component" value="Chromosome"/>
</dbReference>
<dbReference type="AlphaFoldDB" id="A0A6I6K0A3"/>
<name>A0A6I6K0A3_9BACT</name>
<evidence type="ECO:0000313" key="6">
    <source>
        <dbReference type="Proteomes" id="UP000428260"/>
    </source>
</evidence>